<keyword evidence="2" id="KW-0902">Two-component regulatory system</keyword>
<feature type="modified residue" description="4-aspartylphosphate" evidence="3">
    <location>
        <position position="53"/>
    </location>
</feature>
<dbReference type="GO" id="GO:0000160">
    <property type="term" value="P:phosphorelay signal transduction system"/>
    <property type="evidence" value="ECO:0007669"/>
    <property type="project" value="UniProtKB-KW"/>
</dbReference>
<name>A0A2G4YS65_9PROT</name>
<feature type="domain" description="Response regulatory" evidence="4">
    <location>
        <begin position="4"/>
        <end position="120"/>
    </location>
</feature>
<dbReference type="InParanoid" id="A0A2G4YS65"/>
<proteinExistence type="predicted"/>
<dbReference type="OrthoDB" id="9784719at2"/>
<dbReference type="InterPro" id="IPR011006">
    <property type="entry name" value="CheY-like_superfamily"/>
</dbReference>
<dbReference type="PANTHER" id="PTHR45339">
    <property type="entry name" value="HYBRID SIGNAL TRANSDUCTION HISTIDINE KINASE J"/>
    <property type="match status" value="1"/>
</dbReference>
<dbReference type="SMART" id="SM00448">
    <property type="entry name" value="REC"/>
    <property type="match status" value="1"/>
</dbReference>
<protein>
    <submittedName>
        <fullName evidence="5">Two-component system response regulator</fullName>
    </submittedName>
</protein>
<dbReference type="Pfam" id="PF00072">
    <property type="entry name" value="Response_reg"/>
    <property type="match status" value="1"/>
</dbReference>
<evidence type="ECO:0000256" key="1">
    <source>
        <dbReference type="ARBA" id="ARBA00022553"/>
    </source>
</evidence>
<dbReference type="EMBL" id="PDEM01000016">
    <property type="protein sequence ID" value="PHZ85182.1"/>
    <property type="molecule type" value="Genomic_DNA"/>
</dbReference>
<evidence type="ECO:0000313" key="6">
    <source>
        <dbReference type="Proteomes" id="UP000229730"/>
    </source>
</evidence>
<comment type="caution">
    <text evidence="5">The sequence shown here is derived from an EMBL/GenBank/DDBJ whole genome shotgun (WGS) entry which is preliminary data.</text>
</comment>
<dbReference type="PANTHER" id="PTHR45339:SF1">
    <property type="entry name" value="HYBRID SIGNAL TRANSDUCTION HISTIDINE KINASE J"/>
    <property type="match status" value="1"/>
</dbReference>
<dbReference type="InterPro" id="IPR001789">
    <property type="entry name" value="Sig_transdc_resp-reg_receiver"/>
</dbReference>
<dbReference type="SUPFAM" id="SSF52172">
    <property type="entry name" value="CheY-like"/>
    <property type="match status" value="1"/>
</dbReference>
<sequence>MAPQILLVEDNEMNRDMLQRRLSRKGFDVAVAVDGYDALTVTSKLAPDLILMDVGLPQLDGLATTRHLKSQTSTRHIPIIMLTANAMEEDRKSAFAAGCNDFETKPINFARLLEKISQHLGR</sequence>
<dbReference type="PROSITE" id="PS50110">
    <property type="entry name" value="RESPONSE_REGULATORY"/>
    <property type="match status" value="1"/>
</dbReference>
<evidence type="ECO:0000313" key="5">
    <source>
        <dbReference type="EMBL" id="PHZ85182.1"/>
    </source>
</evidence>
<dbReference type="RefSeq" id="WP_099472070.1">
    <property type="nucleotide sequence ID" value="NZ_CP041025.1"/>
</dbReference>
<evidence type="ECO:0000256" key="2">
    <source>
        <dbReference type="ARBA" id="ARBA00023012"/>
    </source>
</evidence>
<organism evidence="5 6">
    <name type="scientific">Paremcibacter congregatus</name>
    <dbReference type="NCBI Taxonomy" id="2043170"/>
    <lineage>
        <taxon>Bacteria</taxon>
        <taxon>Pseudomonadati</taxon>
        <taxon>Pseudomonadota</taxon>
        <taxon>Alphaproteobacteria</taxon>
        <taxon>Emcibacterales</taxon>
        <taxon>Emcibacteraceae</taxon>
        <taxon>Paremcibacter</taxon>
    </lineage>
</organism>
<accession>A0A2G4YS65</accession>
<dbReference type="Gene3D" id="3.40.50.2300">
    <property type="match status" value="1"/>
</dbReference>
<dbReference type="AlphaFoldDB" id="A0A2G4YS65"/>
<gene>
    <name evidence="5" type="ORF">CRD36_07165</name>
</gene>
<keyword evidence="6" id="KW-1185">Reference proteome</keyword>
<dbReference type="Proteomes" id="UP000229730">
    <property type="component" value="Unassembled WGS sequence"/>
</dbReference>
<evidence type="ECO:0000259" key="4">
    <source>
        <dbReference type="PROSITE" id="PS50110"/>
    </source>
</evidence>
<keyword evidence="1 3" id="KW-0597">Phosphoprotein</keyword>
<reference evidence="5 6" key="1">
    <citation type="submission" date="2017-10" db="EMBL/GenBank/DDBJ databases">
        <title>Frigbacter circumglobatus gen. nov. sp. nov., isolated from sediment cultured in situ.</title>
        <authorList>
            <person name="Zhao Z."/>
        </authorList>
    </citation>
    <scope>NUCLEOTIDE SEQUENCE [LARGE SCALE GENOMIC DNA]</scope>
    <source>
        <strain evidence="5 6">ZYL</strain>
    </source>
</reference>
<evidence type="ECO:0000256" key="3">
    <source>
        <dbReference type="PROSITE-ProRule" id="PRU00169"/>
    </source>
</evidence>